<keyword evidence="3" id="KW-1185">Reference proteome</keyword>
<dbReference type="EMBL" id="GL377593">
    <property type="protein sequence ID" value="EFJ23309.1"/>
    <property type="molecule type" value="Genomic_DNA"/>
</dbReference>
<dbReference type="OMA" id="CHTLVEV"/>
<dbReference type="PRINTS" id="PR00364">
    <property type="entry name" value="DISEASERSIST"/>
</dbReference>
<dbReference type="InParanoid" id="D8RWT3"/>
<protein>
    <recommendedName>
        <fullName evidence="1">NB-ARC domain-containing protein</fullName>
    </recommendedName>
</protein>
<evidence type="ECO:0000313" key="3">
    <source>
        <dbReference type="Proteomes" id="UP000001514"/>
    </source>
</evidence>
<dbReference type="Proteomes" id="UP000001514">
    <property type="component" value="Unassembled WGS sequence"/>
</dbReference>
<dbReference type="InterPro" id="IPR032675">
    <property type="entry name" value="LRR_dom_sf"/>
</dbReference>
<dbReference type="Gene3D" id="3.40.50.300">
    <property type="entry name" value="P-loop containing nucleotide triphosphate hydrolases"/>
    <property type="match status" value="1"/>
</dbReference>
<gene>
    <name evidence="2" type="ORF">SELMODRAFT_415649</name>
</gene>
<dbReference type="SUPFAM" id="SSF52540">
    <property type="entry name" value="P-loop containing nucleoside triphosphate hydrolases"/>
    <property type="match status" value="1"/>
</dbReference>
<dbReference type="HOGENOM" id="CLU_255470_0_0_1"/>
<dbReference type="Gramene" id="EFJ23309">
    <property type="protein sequence ID" value="EFJ23309"/>
    <property type="gene ID" value="SELMODRAFT_415649"/>
</dbReference>
<organism evidence="3">
    <name type="scientific">Selaginella moellendorffii</name>
    <name type="common">Spikemoss</name>
    <dbReference type="NCBI Taxonomy" id="88036"/>
    <lineage>
        <taxon>Eukaryota</taxon>
        <taxon>Viridiplantae</taxon>
        <taxon>Streptophyta</taxon>
        <taxon>Embryophyta</taxon>
        <taxon>Tracheophyta</taxon>
        <taxon>Lycopodiopsida</taxon>
        <taxon>Selaginellales</taxon>
        <taxon>Selaginellaceae</taxon>
        <taxon>Selaginella</taxon>
    </lineage>
</organism>
<name>D8RWT3_SELML</name>
<dbReference type="Pfam" id="PF00931">
    <property type="entry name" value="NB-ARC"/>
    <property type="match status" value="1"/>
</dbReference>
<evidence type="ECO:0000259" key="1">
    <source>
        <dbReference type="Pfam" id="PF00931"/>
    </source>
</evidence>
<reference evidence="2 3" key="1">
    <citation type="journal article" date="2011" name="Science">
        <title>The Selaginella genome identifies genetic changes associated with the evolution of vascular plants.</title>
        <authorList>
            <person name="Banks J.A."/>
            <person name="Nishiyama T."/>
            <person name="Hasebe M."/>
            <person name="Bowman J.L."/>
            <person name="Gribskov M."/>
            <person name="dePamphilis C."/>
            <person name="Albert V.A."/>
            <person name="Aono N."/>
            <person name="Aoyama T."/>
            <person name="Ambrose B.A."/>
            <person name="Ashton N.W."/>
            <person name="Axtell M.J."/>
            <person name="Barker E."/>
            <person name="Barker M.S."/>
            <person name="Bennetzen J.L."/>
            <person name="Bonawitz N.D."/>
            <person name="Chapple C."/>
            <person name="Cheng C."/>
            <person name="Correa L.G."/>
            <person name="Dacre M."/>
            <person name="DeBarry J."/>
            <person name="Dreyer I."/>
            <person name="Elias M."/>
            <person name="Engstrom E.M."/>
            <person name="Estelle M."/>
            <person name="Feng L."/>
            <person name="Finet C."/>
            <person name="Floyd S.K."/>
            <person name="Frommer W.B."/>
            <person name="Fujita T."/>
            <person name="Gramzow L."/>
            <person name="Gutensohn M."/>
            <person name="Harholt J."/>
            <person name="Hattori M."/>
            <person name="Heyl A."/>
            <person name="Hirai T."/>
            <person name="Hiwatashi Y."/>
            <person name="Ishikawa M."/>
            <person name="Iwata M."/>
            <person name="Karol K.G."/>
            <person name="Koehler B."/>
            <person name="Kolukisaoglu U."/>
            <person name="Kubo M."/>
            <person name="Kurata T."/>
            <person name="Lalonde S."/>
            <person name="Li K."/>
            <person name="Li Y."/>
            <person name="Litt A."/>
            <person name="Lyons E."/>
            <person name="Manning G."/>
            <person name="Maruyama T."/>
            <person name="Michael T.P."/>
            <person name="Mikami K."/>
            <person name="Miyazaki S."/>
            <person name="Morinaga S."/>
            <person name="Murata T."/>
            <person name="Mueller-Roeber B."/>
            <person name="Nelson D.R."/>
            <person name="Obara M."/>
            <person name="Oguri Y."/>
            <person name="Olmstead R.G."/>
            <person name="Onodera N."/>
            <person name="Petersen B.L."/>
            <person name="Pils B."/>
            <person name="Prigge M."/>
            <person name="Rensing S.A."/>
            <person name="Riano-Pachon D.M."/>
            <person name="Roberts A.W."/>
            <person name="Sato Y."/>
            <person name="Scheller H.V."/>
            <person name="Schulz B."/>
            <person name="Schulz C."/>
            <person name="Shakirov E.V."/>
            <person name="Shibagaki N."/>
            <person name="Shinohara N."/>
            <person name="Shippen D.E."/>
            <person name="Soerensen I."/>
            <person name="Sotooka R."/>
            <person name="Sugimoto N."/>
            <person name="Sugita M."/>
            <person name="Sumikawa N."/>
            <person name="Tanurdzic M."/>
            <person name="Theissen G."/>
            <person name="Ulvskov P."/>
            <person name="Wakazuki S."/>
            <person name="Weng J.K."/>
            <person name="Willats W.W."/>
            <person name="Wipf D."/>
            <person name="Wolf P.G."/>
            <person name="Yang L."/>
            <person name="Zimmer A.D."/>
            <person name="Zhu Q."/>
            <person name="Mitros T."/>
            <person name="Hellsten U."/>
            <person name="Loque D."/>
            <person name="Otillar R."/>
            <person name="Salamov A."/>
            <person name="Schmutz J."/>
            <person name="Shapiro H."/>
            <person name="Lindquist E."/>
            <person name="Lucas S."/>
            <person name="Rokhsar D."/>
            <person name="Grigoriev I.V."/>
        </authorList>
    </citation>
    <scope>NUCLEOTIDE SEQUENCE [LARGE SCALE GENOMIC DNA]</scope>
</reference>
<dbReference type="Gene3D" id="3.80.10.10">
    <property type="entry name" value="Ribonuclease Inhibitor"/>
    <property type="match status" value="3"/>
</dbReference>
<dbReference type="GO" id="GO:0043531">
    <property type="term" value="F:ADP binding"/>
    <property type="evidence" value="ECO:0007669"/>
    <property type="project" value="InterPro"/>
</dbReference>
<evidence type="ECO:0000313" key="2">
    <source>
        <dbReference type="EMBL" id="EFJ23309.1"/>
    </source>
</evidence>
<proteinExistence type="predicted"/>
<dbReference type="PANTHER" id="PTHR36766">
    <property type="entry name" value="PLANT BROAD-SPECTRUM MILDEW RESISTANCE PROTEIN RPW8"/>
    <property type="match status" value="1"/>
</dbReference>
<dbReference type="InterPro" id="IPR027417">
    <property type="entry name" value="P-loop_NTPase"/>
</dbReference>
<sequence length="1383" mass="157178">MEELGLPVEVRDYLQSVSNAEVALFVADKRPASVREAQDMVAELGAPPVNKTFMISYGDSNDYGLWARGTVNGRPASFMPNYGSDALVSVSAVNRLGLTTTLCRPFRVDGSPVVHNRKVSDLVFELDGGYKGCMDFYVVDGGRNDFVFGNRDMTKLGTGCSVYYGRMLVELRGGDGTFTSPLYEGRPGTLRSTLKSTNNAFCFSFLGVKLLSYHKMSFDPTSVLPAVIAVPINEAFKLLISGASKYWNFPSASKAAITEYTPIYNLALMRIAAVQDHASDEYQTLTRFCDCFNEMEQHIKNVHSAHPRYIREIFRFFGARSKLDSLMPILNAQQVLERPLPLVHSQKIQALGSRPPHEFHYRCQPPSLPPGINYLIVGRDEEFSRFKSLLLDEGRPERIGLFGPSGVGKTFLVTHLCRDGEIASHFDGIIWISFDYRERFDTLVTMQADILSRLTGNDRRVASVANGSREIFNFITRSSLKRYMLVLDNVWKKNWLHLLDQEGDMGRGNKVVAIASNAKLFPEDRWTSVKLDPLSFDDGYKLICMQAFGGEDQVPDTLDRDYVEKVVWLCNGVPKALQVMGRYMRRNKDRPWFYWQRLLEKINRWELDEWKGIFEMVKLSFMELDEDAQLLFLSLALLRDPWDESSLFHLWRAMRCSEDDNLCFELHKFNDAICRLEDASFGQRQWGDQIVVDDLMMSFADYIIDIEPLFFTTLKICRDTQGYLVLSQPNAEQIVLVNKTTSQPLIETPSLRFLRCHVATFTESFLGKLLELRYLHLESWCSGLWNALRKLSKLEALRIVLRGREADAVIDLSFLHGMHNLSELYIYYYKLSVVNFEFVRKLRKLKVLRLEDKHLNVKYDGKLRCPKEDLILSKNALELFKTFSGSKMLTMLHLGAIILTELPCHINFPRLTSLQIMVASKSLPPSFEELQNLESLELDGCGVLEEVPRLGRLCNLRQLKISGCPTMERIPDSALQDGLVSFPRLERLSISDCPKLAQLPHVQSTRPLVVHLDSPLPALRQIDEQLFIDYLIIDNCGLIQEVYVGKSLRRDLSFSTRESIDDIPVIGNLTLGERTSIFIFNLIDFSTSMMLHIMECEKLLLQKLPKALPMLRKLSLDKVTSLVEINDMFLPRLERLTILHCEMLHSISARLPSLKELVLQNLPYLSRINMQSDPEAVSDPDKLHSVPALPSTVTRIELVALLSLVEIGAIMPSKNLEMIIVSDCEKLRSLPAQSLNATTADHAKGYRLVLKNLPSLVEIGQGYSMSRVSILHCEKLHRVPSISGMTELRLKSLPFLVDIEESCAVKLYISDCQQLQRVPPMHGLERLSLKNLPSLIQIDRGSLSTITHLKISGCEKLDEAEQIVQEWEESDDDDGFQGLTRNI</sequence>
<dbReference type="KEGG" id="smo:SELMODRAFT_415649"/>
<dbReference type="FunCoup" id="D8RWT3">
    <property type="interactions" value="664"/>
</dbReference>
<accession>D8RWT3</accession>
<dbReference type="SUPFAM" id="SSF52058">
    <property type="entry name" value="L domain-like"/>
    <property type="match status" value="2"/>
</dbReference>
<feature type="domain" description="NB-ARC" evidence="1">
    <location>
        <begin position="383"/>
        <end position="550"/>
    </location>
</feature>
<dbReference type="InterPro" id="IPR002182">
    <property type="entry name" value="NB-ARC"/>
</dbReference>
<dbReference type="CDD" id="cd00303">
    <property type="entry name" value="retropepsin_like"/>
    <property type="match status" value="1"/>
</dbReference>
<dbReference type="PANTHER" id="PTHR36766:SF30">
    <property type="entry name" value="TIR-NBS TYPE DISEASE RESISTANCE PROTEIN-RELATED"/>
    <property type="match status" value="1"/>
</dbReference>